<dbReference type="Proteomes" id="UP000243950">
    <property type="component" value="Unassembled WGS sequence"/>
</dbReference>
<reference evidence="2" key="1">
    <citation type="submission" date="2016-10" db="EMBL/GenBank/DDBJ databases">
        <authorList>
            <person name="Varghese N."/>
            <person name="Submissions S."/>
        </authorList>
    </citation>
    <scope>NUCLEOTIDE SEQUENCE [LARGE SCALE GENOMIC DNA]</scope>
    <source>
        <strain evidence="2">JCM 2783</strain>
    </source>
</reference>
<dbReference type="PANTHER" id="PTHR39166:SF1">
    <property type="entry name" value="BLL1166 PROTEIN"/>
    <property type="match status" value="1"/>
</dbReference>
<evidence type="ECO:0000313" key="2">
    <source>
        <dbReference type="Proteomes" id="UP000243950"/>
    </source>
</evidence>
<dbReference type="AlphaFoldDB" id="A0A1I1U9Y7"/>
<dbReference type="PANTHER" id="PTHR39166">
    <property type="entry name" value="BLL1166 PROTEIN"/>
    <property type="match status" value="1"/>
</dbReference>
<name>A0A1I1U9Y7_PSEOC</name>
<accession>A0A1I1U9Y7</accession>
<keyword evidence="2" id="KW-1185">Reference proteome</keyword>
<organism evidence="1 2">
    <name type="scientific">Pseudomonas straminea</name>
    <dbReference type="NCBI Taxonomy" id="47882"/>
    <lineage>
        <taxon>Bacteria</taxon>
        <taxon>Pseudomonadati</taxon>
        <taxon>Pseudomonadota</taxon>
        <taxon>Gammaproteobacteria</taxon>
        <taxon>Pseudomonadales</taxon>
        <taxon>Pseudomonadaceae</taxon>
        <taxon>Phytopseudomonas</taxon>
    </lineage>
</organism>
<dbReference type="RefSeq" id="WP_093502853.1">
    <property type="nucleotide sequence ID" value="NZ_BSSG01000004.1"/>
</dbReference>
<gene>
    <name evidence="1" type="ORF">SAMN05216372_103180</name>
</gene>
<evidence type="ECO:0000313" key="1">
    <source>
        <dbReference type="EMBL" id="SFD67579.1"/>
    </source>
</evidence>
<dbReference type="Pfam" id="PF06042">
    <property type="entry name" value="NTP_transf_6"/>
    <property type="match status" value="1"/>
</dbReference>
<evidence type="ECO:0008006" key="3">
    <source>
        <dbReference type="Google" id="ProtNLM"/>
    </source>
</evidence>
<sequence length="184" mass="21148">MSHLPTLVALLNADKYRRRILQQVRALHLPDCWVAAGFVRSAVWDHRHGRASSSLPSDIDVIWFDRGNASPERDSELKAQLQNVDKGLDWSVKNQARMHLRNGDRPYESATDAMRYWPETATAVAVRLNADDELEVAAPFGLNDLFDLVVRPAGRFRDKKRHLFLKRLQNKDWLAKWPGLKVLD</sequence>
<proteinExistence type="predicted"/>
<protein>
    <recommendedName>
        <fullName evidence="3">Nucleotidyltransferase family protein</fullName>
    </recommendedName>
</protein>
<dbReference type="EMBL" id="FOMO01000003">
    <property type="protein sequence ID" value="SFD67579.1"/>
    <property type="molecule type" value="Genomic_DNA"/>
</dbReference>
<dbReference type="InterPro" id="IPR009267">
    <property type="entry name" value="NTP_transf_6"/>
</dbReference>